<evidence type="ECO:0000256" key="4">
    <source>
        <dbReference type="ARBA" id="ARBA00023002"/>
    </source>
</evidence>
<keyword evidence="10" id="KW-1185">Reference proteome</keyword>
<feature type="domain" description="Fatty acid hydroxylase" evidence="8">
    <location>
        <begin position="91"/>
        <end position="228"/>
    </location>
</feature>
<keyword evidence="4" id="KW-0560">Oxidoreductase</keyword>
<evidence type="ECO:0000256" key="2">
    <source>
        <dbReference type="ARBA" id="ARBA00022692"/>
    </source>
</evidence>
<name>A0A6H2DL77_9SPHN</name>
<gene>
    <name evidence="9" type="ORF">HF685_07475</name>
</gene>
<dbReference type="AlphaFoldDB" id="A0A6H2DL77"/>
<comment type="subcellular location">
    <subcellularLocation>
        <location evidence="1">Endomembrane system</location>
        <topology evidence="1">Multi-pass membrane protein</topology>
    </subcellularLocation>
</comment>
<accession>A0A6H2DL77</accession>
<dbReference type="GO" id="GO:0050479">
    <property type="term" value="F:glyceryl-ether monooxygenase activity"/>
    <property type="evidence" value="ECO:0007669"/>
    <property type="project" value="TreeGrafter"/>
</dbReference>
<feature type="transmembrane region" description="Helical" evidence="7">
    <location>
        <begin position="12"/>
        <end position="31"/>
    </location>
</feature>
<evidence type="ECO:0000313" key="10">
    <source>
        <dbReference type="Proteomes" id="UP000501600"/>
    </source>
</evidence>
<dbReference type="Proteomes" id="UP000501600">
    <property type="component" value="Chromosome"/>
</dbReference>
<dbReference type="PANTHER" id="PTHR21624:SF1">
    <property type="entry name" value="ALKYLGLYCEROL MONOOXYGENASE"/>
    <property type="match status" value="1"/>
</dbReference>
<evidence type="ECO:0000313" key="9">
    <source>
        <dbReference type="EMBL" id="QJB69140.1"/>
    </source>
</evidence>
<keyword evidence="6 7" id="KW-0472">Membrane</keyword>
<reference evidence="9 10" key="1">
    <citation type="submission" date="2020-04" db="EMBL/GenBank/DDBJ databases">
        <title>Genome sequence for Sphingorhabdus sp. strain M1.</title>
        <authorList>
            <person name="Park S.-J."/>
        </authorList>
    </citation>
    <scope>NUCLEOTIDE SEQUENCE [LARGE SCALE GENOMIC DNA]</scope>
    <source>
        <strain evidence="9 10">JK6</strain>
    </source>
</reference>
<dbReference type="GO" id="GO:0012505">
    <property type="term" value="C:endomembrane system"/>
    <property type="evidence" value="ECO:0007669"/>
    <property type="project" value="UniProtKB-SubCell"/>
</dbReference>
<dbReference type="GO" id="GO:0006643">
    <property type="term" value="P:membrane lipid metabolic process"/>
    <property type="evidence" value="ECO:0007669"/>
    <property type="project" value="TreeGrafter"/>
</dbReference>
<organism evidence="9 10">
    <name type="scientific">Parasphingorhabdus halotolerans</name>
    <dbReference type="NCBI Taxonomy" id="2725558"/>
    <lineage>
        <taxon>Bacteria</taxon>
        <taxon>Pseudomonadati</taxon>
        <taxon>Pseudomonadota</taxon>
        <taxon>Alphaproteobacteria</taxon>
        <taxon>Sphingomonadales</taxon>
        <taxon>Sphingomonadaceae</taxon>
        <taxon>Parasphingorhabdus</taxon>
    </lineage>
</organism>
<evidence type="ECO:0000256" key="1">
    <source>
        <dbReference type="ARBA" id="ARBA00004127"/>
    </source>
</evidence>
<dbReference type="GO" id="GO:0005506">
    <property type="term" value="F:iron ion binding"/>
    <property type="evidence" value="ECO:0007669"/>
    <property type="project" value="InterPro"/>
</dbReference>
<dbReference type="KEGG" id="phao:HF685_07475"/>
<proteinExistence type="predicted"/>
<feature type="transmembrane region" description="Helical" evidence="7">
    <location>
        <begin position="85"/>
        <end position="104"/>
    </location>
</feature>
<protein>
    <submittedName>
        <fullName evidence="9">Sterol desaturase family protein</fullName>
    </submittedName>
</protein>
<evidence type="ECO:0000256" key="3">
    <source>
        <dbReference type="ARBA" id="ARBA00022989"/>
    </source>
</evidence>
<keyword evidence="2 7" id="KW-0812">Transmembrane</keyword>
<feature type="transmembrane region" description="Helical" evidence="7">
    <location>
        <begin position="145"/>
        <end position="169"/>
    </location>
</feature>
<evidence type="ECO:0000259" key="8">
    <source>
        <dbReference type="Pfam" id="PF04116"/>
    </source>
</evidence>
<keyword evidence="3 7" id="KW-1133">Transmembrane helix</keyword>
<dbReference type="EMBL" id="CP051217">
    <property type="protein sequence ID" value="QJB69140.1"/>
    <property type="molecule type" value="Genomic_DNA"/>
</dbReference>
<feature type="transmembrane region" description="Helical" evidence="7">
    <location>
        <begin position="43"/>
        <end position="65"/>
    </location>
</feature>
<dbReference type="GO" id="GO:0016020">
    <property type="term" value="C:membrane"/>
    <property type="evidence" value="ECO:0007669"/>
    <property type="project" value="GOC"/>
</dbReference>
<dbReference type="RefSeq" id="WP_168818981.1">
    <property type="nucleotide sequence ID" value="NZ_CP051217.1"/>
</dbReference>
<dbReference type="InterPro" id="IPR006694">
    <property type="entry name" value="Fatty_acid_hydroxylase"/>
</dbReference>
<keyword evidence="5" id="KW-0443">Lipid metabolism</keyword>
<evidence type="ECO:0000256" key="6">
    <source>
        <dbReference type="ARBA" id="ARBA00023136"/>
    </source>
</evidence>
<evidence type="ECO:0000256" key="7">
    <source>
        <dbReference type="SAM" id="Phobius"/>
    </source>
</evidence>
<dbReference type="Pfam" id="PF04116">
    <property type="entry name" value="FA_hydroxylase"/>
    <property type="match status" value="1"/>
</dbReference>
<dbReference type="PANTHER" id="PTHR21624">
    <property type="entry name" value="STEROL DESATURASE-RELATED PROTEIN"/>
    <property type="match status" value="1"/>
</dbReference>
<dbReference type="InterPro" id="IPR051689">
    <property type="entry name" value="Sterol_desaturase/TMEM195"/>
</dbReference>
<dbReference type="GO" id="GO:0008610">
    <property type="term" value="P:lipid biosynthetic process"/>
    <property type="evidence" value="ECO:0007669"/>
    <property type="project" value="InterPro"/>
</dbReference>
<sequence length="277" mass="31782">MVFFEHYETIIRFAILTGVFAAMAGLELAFPRRSLSQPKAHRWFTNIGMVIIDTALLRVAMPLLMIGAAEIAFQRQWGLLAFTELPVWMEFLVAILLLDLAIYIQHVATHKIPLLWDMHKVHHADRDFDVTTAVRFHPFEIFLSMVYKIACVFVIGPSVLAVFALEVLLSASAMFNHSNVKIPLKLDQWLRWFIVTPDMHRVHHSIIRAETDSNYGFFLTIWDRIFGTYIDQPQLGHEGMTIGLAEYQTEEPSGLGWSLLLPLQRSRSAKINADHIR</sequence>
<evidence type="ECO:0000256" key="5">
    <source>
        <dbReference type="ARBA" id="ARBA00023098"/>
    </source>
</evidence>